<sequence length="198" mass="22141">MLFQLVPLALLPLAALASPVVERSADHKDLFCFRKGQDQIYSINKTATKNVCGTLSSGAIQKDTALEACRVKDYDIKWFQERCESRNSKSDASQWKAGSKLDVVWEPKEPYDLYCFVKSTTFDESPHDATTKIASDATPDVCHKLNSGKYQDGPTKHSCRVAKEEVDAFKKGCENYYPTGYPPSYSEWIPGTSLKPVI</sequence>
<keyword evidence="3" id="KW-1185">Reference proteome</keyword>
<evidence type="ECO:0000313" key="2">
    <source>
        <dbReference type="EMBL" id="WFD20857.1"/>
    </source>
</evidence>
<dbReference type="Proteomes" id="UP001220961">
    <property type="component" value="Chromosome 7"/>
</dbReference>
<proteinExistence type="predicted"/>
<dbReference type="EMBL" id="CP119914">
    <property type="protein sequence ID" value="WFD20857.1"/>
    <property type="molecule type" value="Genomic_DNA"/>
</dbReference>
<organism evidence="2 3">
    <name type="scientific">Malassezia caprae</name>
    <dbReference type="NCBI Taxonomy" id="1381934"/>
    <lineage>
        <taxon>Eukaryota</taxon>
        <taxon>Fungi</taxon>
        <taxon>Dikarya</taxon>
        <taxon>Basidiomycota</taxon>
        <taxon>Ustilaginomycotina</taxon>
        <taxon>Malasseziomycetes</taxon>
        <taxon>Malasseziales</taxon>
        <taxon>Malasseziaceae</taxon>
        <taxon>Malassezia</taxon>
    </lineage>
</organism>
<feature type="signal peptide" evidence="1">
    <location>
        <begin position="1"/>
        <end position="17"/>
    </location>
</feature>
<protein>
    <recommendedName>
        <fullName evidence="4">Secreted protein</fullName>
    </recommendedName>
</protein>
<gene>
    <name evidence="2" type="ORF">MCAP1_003111</name>
</gene>
<name>A0AAF0IXB9_9BASI</name>
<evidence type="ECO:0000313" key="3">
    <source>
        <dbReference type="Proteomes" id="UP001220961"/>
    </source>
</evidence>
<evidence type="ECO:0008006" key="4">
    <source>
        <dbReference type="Google" id="ProtNLM"/>
    </source>
</evidence>
<feature type="chain" id="PRO_5042013601" description="Secreted protein" evidence="1">
    <location>
        <begin position="18"/>
        <end position="198"/>
    </location>
</feature>
<accession>A0AAF0IXB9</accession>
<evidence type="ECO:0000256" key="1">
    <source>
        <dbReference type="SAM" id="SignalP"/>
    </source>
</evidence>
<keyword evidence="1" id="KW-0732">Signal</keyword>
<reference evidence="2" key="1">
    <citation type="submission" date="2023-03" db="EMBL/GenBank/DDBJ databases">
        <title>Mating type loci evolution in Malassezia.</title>
        <authorList>
            <person name="Coelho M.A."/>
        </authorList>
    </citation>
    <scope>NUCLEOTIDE SEQUENCE</scope>
    <source>
        <strain evidence="2">CBS 10434</strain>
    </source>
</reference>
<dbReference type="AlphaFoldDB" id="A0AAF0IXB9"/>